<dbReference type="AlphaFoldDB" id="A0A090R0N1"/>
<dbReference type="Proteomes" id="UP000029227">
    <property type="component" value="Unassembled WGS sequence"/>
</dbReference>
<sequence>MVILAEQNEDERQQCLNKLRQAVTQLPFRFRDRNVTISVSIGATLFEGNDTPTAVLERTEKALFSARSTGNNRLLWIA</sequence>
<reference evidence="2 3" key="1">
    <citation type="journal article" date="2014" name="Genome Announc.">
        <title>Draft Genome Sequences of Two Vibrionaceae Species, Vibrio ponticus C121 and Photobacterium aphoticum C119, Isolated as Coral Reef Microbiota.</title>
        <authorList>
            <person name="Al-saari N."/>
            <person name="Meirelles P.M."/>
            <person name="Mino S."/>
            <person name="Suda W."/>
            <person name="Oshima K."/>
            <person name="Hattori M."/>
            <person name="Ohkuma M."/>
            <person name="Thompson F.L."/>
            <person name="Gomez-Gil B."/>
            <person name="Sawabe T."/>
            <person name="Sawabe T."/>
        </authorList>
    </citation>
    <scope>NUCLEOTIDE SEQUENCE [LARGE SCALE GENOMIC DNA]</scope>
    <source>
        <strain evidence="2 3">JCM 19237</strain>
    </source>
</reference>
<dbReference type="InterPro" id="IPR029787">
    <property type="entry name" value="Nucleotide_cyclase"/>
</dbReference>
<accession>A0A090R0N1</accession>
<protein>
    <submittedName>
        <fullName evidence="2">GGDEF domain family protein</fullName>
    </submittedName>
</protein>
<gene>
    <name evidence="2" type="ORF">JCM19237_907</name>
</gene>
<feature type="domain" description="GGDEF" evidence="1">
    <location>
        <begin position="1"/>
        <end position="78"/>
    </location>
</feature>
<proteinExistence type="predicted"/>
<dbReference type="InterPro" id="IPR043128">
    <property type="entry name" value="Rev_trsase/Diguanyl_cyclase"/>
</dbReference>
<dbReference type="InterPro" id="IPR000160">
    <property type="entry name" value="GGDEF_dom"/>
</dbReference>
<dbReference type="EMBL" id="BBMN01000018">
    <property type="protein sequence ID" value="GAL07669.1"/>
    <property type="molecule type" value="Genomic_DNA"/>
</dbReference>
<evidence type="ECO:0000259" key="1">
    <source>
        <dbReference type="PROSITE" id="PS50887"/>
    </source>
</evidence>
<dbReference type="SUPFAM" id="SSF55073">
    <property type="entry name" value="Nucleotide cyclase"/>
    <property type="match status" value="1"/>
</dbReference>
<evidence type="ECO:0000313" key="2">
    <source>
        <dbReference type="EMBL" id="GAL07669.1"/>
    </source>
</evidence>
<dbReference type="eggNOG" id="COG3706">
    <property type="taxonomic scope" value="Bacteria"/>
</dbReference>
<evidence type="ECO:0000313" key="3">
    <source>
        <dbReference type="Proteomes" id="UP000029227"/>
    </source>
</evidence>
<organism evidence="2 3">
    <name type="scientific">Photobacterium aphoticum</name>
    <dbReference type="NCBI Taxonomy" id="754436"/>
    <lineage>
        <taxon>Bacteria</taxon>
        <taxon>Pseudomonadati</taxon>
        <taxon>Pseudomonadota</taxon>
        <taxon>Gammaproteobacteria</taxon>
        <taxon>Vibrionales</taxon>
        <taxon>Vibrionaceae</taxon>
        <taxon>Photobacterium</taxon>
    </lineage>
</organism>
<dbReference type="Pfam" id="PF00990">
    <property type="entry name" value="GGDEF"/>
    <property type="match status" value="1"/>
</dbReference>
<comment type="caution">
    <text evidence="2">The sequence shown here is derived from an EMBL/GenBank/DDBJ whole genome shotgun (WGS) entry which is preliminary data.</text>
</comment>
<dbReference type="PROSITE" id="PS50887">
    <property type="entry name" value="GGDEF"/>
    <property type="match status" value="1"/>
</dbReference>
<name>A0A090R0N1_9GAMM</name>
<dbReference type="STRING" id="754436.JCM19237_907"/>
<dbReference type="Gene3D" id="3.30.70.270">
    <property type="match status" value="1"/>
</dbReference>